<feature type="compositionally biased region" description="Polar residues" evidence="1">
    <location>
        <begin position="77"/>
        <end position="87"/>
    </location>
</feature>
<dbReference type="AlphaFoldDB" id="A0A9P9WG60"/>
<reference evidence="2" key="1">
    <citation type="submission" date="2021-03" db="EMBL/GenBank/DDBJ databases">
        <title>Revisited historic fungal species revealed as producer of novel bioactive compounds through whole genome sequencing and comparative genomics.</title>
        <authorList>
            <person name="Vignolle G.A."/>
            <person name="Hochenegger N."/>
            <person name="Mach R.L."/>
            <person name="Mach-Aigner A.R."/>
            <person name="Javad Rahimi M."/>
            <person name="Salim K.A."/>
            <person name="Chan C.M."/>
            <person name="Lim L.B.L."/>
            <person name="Cai F."/>
            <person name="Druzhinina I.S."/>
            <person name="U'Ren J.M."/>
            <person name="Derntl C."/>
        </authorList>
    </citation>
    <scope>NUCLEOTIDE SEQUENCE</scope>
    <source>
        <strain evidence="2">TUCIM 5799</strain>
    </source>
</reference>
<feature type="compositionally biased region" description="Polar residues" evidence="1">
    <location>
        <begin position="104"/>
        <end position="117"/>
    </location>
</feature>
<feature type="compositionally biased region" description="Basic and acidic residues" evidence="1">
    <location>
        <begin position="66"/>
        <end position="76"/>
    </location>
</feature>
<feature type="compositionally biased region" description="Low complexity" evidence="1">
    <location>
        <begin position="49"/>
        <end position="64"/>
    </location>
</feature>
<gene>
    <name evidence="2" type="ORF">JX265_009524</name>
</gene>
<dbReference type="Proteomes" id="UP000829685">
    <property type="component" value="Unassembled WGS sequence"/>
</dbReference>
<feature type="region of interest" description="Disordered" evidence="1">
    <location>
        <begin position="45"/>
        <end position="123"/>
    </location>
</feature>
<name>A0A9P9WG60_9PEZI</name>
<evidence type="ECO:0000313" key="2">
    <source>
        <dbReference type="EMBL" id="KAI1861557.1"/>
    </source>
</evidence>
<protein>
    <submittedName>
        <fullName evidence="2">Uncharacterized protein</fullName>
    </submittedName>
</protein>
<keyword evidence="3" id="KW-1185">Reference proteome</keyword>
<dbReference type="OrthoDB" id="5285218at2759"/>
<sequence length="123" mass="14061">MPSLFDKIQAKLELYRLEKRYTRNRNRRTTFISGAVYVDGEYVYNTPNSTGSSAQSSAASSPTTEYGRHSVEEARSRSYTTEPQTPAQRKKLNRFSSMPGFGSLTKTNQQDWRSNTVDVHEVR</sequence>
<accession>A0A9P9WG60</accession>
<organism evidence="2 3">
    <name type="scientific">Neoarthrinium moseri</name>
    <dbReference type="NCBI Taxonomy" id="1658444"/>
    <lineage>
        <taxon>Eukaryota</taxon>
        <taxon>Fungi</taxon>
        <taxon>Dikarya</taxon>
        <taxon>Ascomycota</taxon>
        <taxon>Pezizomycotina</taxon>
        <taxon>Sordariomycetes</taxon>
        <taxon>Xylariomycetidae</taxon>
        <taxon>Amphisphaeriales</taxon>
        <taxon>Apiosporaceae</taxon>
        <taxon>Neoarthrinium</taxon>
    </lineage>
</organism>
<evidence type="ECO:0000256" key="1">
    <source>
        <dbReference type="SAM" id="MobiDB-lite"/>
    </source>
</evidence>
<comment type="caution">
    <text evidence="2">The sequence shown here is derived from an EMBL/GenBank/DDBJ whole genome shotgun (WGS) entry which is preliminary data.</text>
</comment>
<evidence type="ECO:0000313" key="3">
    <source>
        <dbReference type="Proteomes" id="UP000829685"/>
    </source>
</evidence>
<proteinExistence type="predicted"/>
<dbReference type="EMBL" id="JAFIMR010000029">
    <property type="protein sequence ID" value="KAI1861557.1"/>
    <property type="molecule type" value="Genomic_DNA"/>
</dbReference>